<dbReference type="PANTHER" id="PTHR47813:SF2">
    <property type="entry name" value="UBIQUITIN-LIKE SUPERFAMILY PROTEIN"/>
    <property type="match status" value="1"/>
</dbReference>
<feature type="region of interest" description="Disordered" evidence="1">
    <location>
        <begin position="78"/>
        <end position="129"/>
    </location>
</feature>
<dbReference type="PANTHER" id="PTHR47813">
    <property type="entry name" value="UBIQUITIN-LIKE SUPERFAMILY PROTEIN"/>
    <property type="match status" value="1"/>
</dbReference>
<dbReference type="EMBL" id="JACMSC010000019">
    <property type="protein sequence ID" value="KAG6473844.1"/>
    <property type="molecule type" value="Genomic_DNA"/>
</dbReference>
<sequence>MDAAKAALVTVEEEEEFEPLFNYNRVEPVDLLSFQDDAFDSSPIVTFVERKKASDASVSANKEGNVKGNYGATVVVLDDDEEVDGKGKKGGGQVPPRKPPNSVKGLGEKANNDEDWLPPPPPRVPNPRLKSREEKTLQELRLHKQNLASIAQSVQDVLHHVEEAEIEQHNRSRKPVEQPSKEQILRQKIVISIQDKLGQMQFRVYLDENFDRLFKLYAEKVQVKLDKLVFSFDGEKVSSNATPEALGMENDDIIEVYDKS</sequence>
<name>A0A8J5CEB5_ZINOF</name>
<proteinExistence type="predicted"/>
<protein>
    <recommendedName>
        <fullName evidence="2">Rad60/SUMO-like domain-containing protein</fullName>
    </recommendedName>
</protein>
<gene>
    <name evidence="3" type="ORF">ZIOFF_067762</name>
</gene>
<comment type="caution">
    <text evidence="3">The sequence shown here is derived from an EMBL/GenBank/DDBJ whole genome shotgun (WGS) entry which is preliminary data.</text>
</comment>
<dbReference type="Pfam" id="PF11976">
    <property type="entry name" value="Rad60-SLD"/>
    <property type="match status" value="1"/>
</dbReference>
<reference evidence="3 4" key="1">
    <citation type="submission" date="2020-08" db="EMBL/GenBank/DDBJ databases">
        <title>Plant Genome Project.</title>
        <authorList>
            <person name="Zhang R.-G."/>
        </authorList>
    </citation>
    <scope>NUCLEOTIDE SEQUENCE [LARGE SCALE GENOMIC DNA]</scope>
    <source>
        <tissue evidence="3">Rhizome</tissue>
    </source>
</reference>
<keyword evidence="4" id="KW-1185">Reference proteome</keyword>
<dbReference type="OrthoDB" id="442921at2759"/>
<evidence type="ECO:0000313" key="3">
    <source>
        <dbReference type="EMBL" id="KAG6473844.1"/>
    </source>
</evidence>
<organism evidence="3 4">
    <name type="scientific">Zingiber officinale</name>
    <name type="common">Ginger</name>
    <name type="synonym">Amomum zingiber</name>
    <dbReference type="NCBI Taxonomy" id="94328"/>
    <lineage>
        <taxon>Eukaryota</taxon>
        <taxon>Viridiplantae</taxon>
        <taxon>Streptophyta</taxon>
        <taxon>Embryophyta</taxon>
        <taxon>Tracheophyta</taxon>
        <taxon>Spermatophyta</taxon>
        <taxon>Magnoliopsida</taxon>
        <taxon>Liliopsida</taxon>
        <taxon>Zingiberales</taxon>
        <taxon>Zingiberaceae</taxon>
        <taxon>Zingiber</taxon>
    </lineage>
</organism>
<evidence type="ECO:0000313" key="4">
    <source>
        <dbReference type="Proteomes" id="UP000734854"/>
    </source>
</evidence>
<evidence type="ECO:0000259" key="2">
    <source>
        <dbReference type="Pfam" id="PF11976"/>
    </source>
</evidence>
<evidence type="ECO:0000256" key="1">
    <source>
        <dbReference type="SAM" id="MobiDB-lite"/>
    </source>
</evidence>
<accession>A0A8J5CEB5</accession>
<dbReference type="Proteomes" id="UP000734854">
    <property type="component" value="Unassembled WGS sequence"/>
</dbReference>
<dbReference type="CDD" id="cd01763">
    <property type="entry name" value="Ubl_SUMO_like"/>
    <property type="match status" value="1"/>
</dbReference>
<dbReference type="InterPro" id="IPR022617">
    <property type="entry name" value="Rad60/SUMO-like_dom"/>
</dbReference>
<dbReference type="AlphaFoldDB" id="A0A8J5CEB5"/>
<feature type="domain" description="Rad60/SUMO-like" evidence="2">
    <location>
        <begin position="188"/>
        <end position="257"/>
    </location>
</feature>